<dbReference type="CDD" id="cd15841">
    <property type="entry name" value="SNARE_Qc"/>
    <property type="match status" value="1"/>
</dbReference>
<evidence type="ECO:0000313" key="9">
    <source>
        <dbReference type="Proteomes" id="UP000192257"/>
    </source>
</evidence>
<protein>
    <submittedName>
        <fullName evidence="8">Putative syntaxin</fullName>
    </submittedName>
</protein>
<evidence type="ECO:0000259" key="7">
    <source>
        <dbReference type="PROSITE" id="PS50192"/>
    </source>
</evidence>
<reference evidence="8 9" key="1">
    <citation type="submission" date="2017-03" db="EMBL/GenBank/DDBJ databases">
        <title>An alternative strategy for trypanosome survival in the mammalian bloodstream revealed through genome and transcriptome analysis of the ubiquitous bovine parasite Trypanosoma (Megatrypanum) theileri.</title>
        <authorList>
            <person name="Kelly S."/>
            <person name="Ivens A."/>
            <person name="Mott A."/>
            <person name="O'Neill E."/>
            <person name="Emms D."/>
            <person name="Macleod O."/>
            <person name="Voorheis P."/>
            <person name="Matthews J."/>
            <person name="Matthews K."/>
            <person name="Carrington M."/>
        </authorList>
    </citation>
    <scope>NUCLEOTIDE SEQUENCE [LARGE SCALE GENOMIC DNA]</scope>
    <source>
        <strain evidence="8">Edinburgh</strain>
    </source>
</reference>
<dbReference type="GO" id="GO:0005737">
    <property type="term" value="C:cytoplasm"/>
    <property type="evidence" value="ECO:0007669"/>
    <property type="project" value="UniProtKB-ARBA"/>
</dbReference>
<keyword evidence="2" id="KW-0813">Transport</keyword>
<proteinExistence type="predicted"/>
<dbReference type="PROSITE" id="PS50192">
    <property type="entry name" value="T_SNARE"/>
    <property type="match status" value="1"/>
</dbReference>
<keyword evidence="5 6" id="KW-0472">Membrane</keyword>
<dbReference type="VEuPathDB" id="TriTrypDB:TM35_000032800"/>
<dbReference type="PANTHER" id="PTHR12791">
    <property type="entry name" value="GOLGI SNARE BET1-RELATED"/>
    <property type="match status" value="1"/>
</dbReference>
<keyword evidence="9" id="KW-1185">Reference proteome</keyword>
<organism evidence="8 9">
    <name type="scientific">Trypanosoma theileri</name>
    <dbReference type="NCBI Taxonomy" id="67003"/>
    <lineage>
        <taxon>Eukaryota</taxon>
        <taxon>Discoba</taxon>
        <taxon>Euglenozoa</taxon>
        <taxon>Kinetoplastea</taxon>
        <taxon>Metakinetoplastina</taxon>
        <taxon>Trypanosomatida</taxon>
        <taxon>Trypanosomatidae</taxon>
        <taxon>Trypanosoma</taxon>
    </lineage>
</organism>
<evidence type="ECO:0000256" key="2">
    <source>
        <dbReference type="ARBA" id="ARBA00022448"/>
    </source>
</evidence>
<feature type="domain" description="T-SNARE coiled-coil homology" evidence="7">
    <location>
        <begin position="228"/>
        <end position="290"/>
    </location>
</feature>
<evidence type="ECO:0000256" key="4">
    <source>
        <dbReference type="ARBA" id="ARBA00022989"/>
    </source>
</evidence>
<comment type="subcellular location">
    <subcellularLocation>
        <location evidence="1">Membrane</location>
        <topology evidence="1">Single-pass membrane protein</topology>
    </subcellularLocation>
</comment>
<keyword evidence="3 6" id="KW-0812">Transmembrane</keyword>
<dbReference type="InterPro" id="IPR000727">
    <property type="entry name" value="T_SNARE_dom"/>
</dbReference>
<evidence type="ECO:0000256" key="5">
    <source>
        <dbReference type="ARBA" id="ARBA00023136"/>
    </source>
</evidence>
<dbReference type="OrthoDB" id="19261at2759"/>
<dbReference type="GO" id="GO:0016020">
    <property type="term" value="C:membrane"/>
    <property type="evidence" value="ECO:0007669"/>
    <property type="project" value="UniProtKB-SubCell"/>
</dbReference>
<evidence type="ECO:0000256" key="1">
    <source>
        <dbReference type="ARBA" id="ARBA00004167"/>
    </source>
</evidence>
<evidence type="ECO:0000313" key="8">
    <source>
        <dbReference type="EMBL" id="ORC92527.1"/>
    </source>
</evidence>
<evidence type="ECO:0000256" key="6">
    <source>
        <dbReference type="SAM" id="Phobius"/>
    </source>
</evidence>
<evidence type="ECO:0000256" key="3">
    <source>
        <dbReference type="ARBA" id="ARBA00022692"/>
    </source>
</evidence>
<dbReference type="EMBL" id="NBCO01000003">
    <property type="protein sequence ID" value="ORC92527.1"/>
    <property type="molecule type" value="Genomic_DNA"/>
</dbReference>
<dbReference type="GeneID" id="39981827"/>
<dbReference type="Gene3D" id="1.20.5.110">
    <property type="match status" value="1"/>
</dbReference>
<dbReference type="SUPFAM" id="SSF58038">
    <property type="entry name" value="SNARE fusion complex"/>
    <property type="match status" value="1"/>
</dbReference>
<keyword evidence="4 6" id="KW-1133">Transmembrane helix</keyword>
<feature type="transmembrane region" description="Helical" evidence="6">
    <location>
        <begin position="299"/>
        <end position="320"/>
    </location>
</feature>
<name>A0A1X0P6H2_9TRYP</name>
<sequence length="323" mass="37157">MMEYIPNSDGLMRSTLRDTIKRIRRIRAKAGREDEKEEESTGDPLRDLSLAFIRCVNRAKEGIKERNEGVKQHGHDRMSIEQSNSIRKDLRTMETLLEEMKKFVDTSETALAKENKKKKPSKRKLGLLEKQRDERAAQYKECLSTLELVRELDIQYLPSEKKEVDLAQETQLGRKAQLREQLLTMRRPRKGENNHVDPNGDFELQDLSVGGGRLQDQEETKEAMKTIAAQDAKIDAGLDRLKAGVGRLQSLATEIGAQLDMQNQMLDKTEHKMDSQMKQIRNINRRLGKMIKETKPMNTFMNVCCIVLIIALVGFFLVQFNVI</sequence>
<accession>A0A1X0P6H2</accession>
<comment type="caution">
    <text evidence="8">The sequence shown here is derived from an EMBL/GenBank/DDBJ whole genome shotgun (WGS) entry which is preliminary data.</text>
</comment>
<gene>
    <name evidence="8" type="ORF">TM35_000032800</name>
</gene>
<dbReference type="Proteomes" id="UP000192257">
    <property type="component" value="Unassembled WGS sequence"/>
</dbReference>
<dbReference type="GO" id="GO:0012505">
    <property type="term" value="C:endomembrane system"/>
    <property type="evidence" value="ECO:0007669"/>
    <property type="project" value="UniProtKB-ARBA"/>
</dbReference>
<dbReference type="RefSeq" id="XP_028886593.1">
    <property type="nucleotide sequence ID" value="XM_029022047.1"/>
</dbReference>
<dbReference type="AlphaFoldDB" id="A0A1X0P6H2"/>